<keyword evidence="2" id="KW-1185">Reference proteome</keyword>
<comment type="caution">
    <text evidence="1">The sequence shown here is derived from an EMBL/GenBank/DDBJ whole genome shotgun (WGS) entry which is preliminary data.</text>
</comment>
<name>A0A4R1K2H2_9BACT</name>
<protein>
    <submittedName>
        <fullName evidence="1">Uncharacterized protein</fullName>
    </submittedName>
</protein>
<dbReference type="OrthoDB" id="9799477at2"/>
<sequence>MTNATISFVTSTGGAKIIIAADSERNTDSAGREKTSFTYGETAYFRIYAENPDRLAVFATDGSLTSHGIFTEEVADENVSFIEESTAPSGKPVLTLNSFTWLGRELGAITRRSPYSVTCSETPRPSQGRIGTALISYRTAYALFGLKLTAKNRDTYPVLVYAEALNG</sequence>
<organism evidence="1 2">
    <name type="scientific">Seleniivibrio woodruffii</name>
    <dbReference type="NCBI Taxonomy" id="1078050"/>
    <lineage>
        <taxon>Bacteria</taxon>
        <taxon>Pseudomonadati</taxon>
        <taxon>Deferribacterota</taxon>
        <taxon>Deferribacteres</taxon>
        <taxon>Deferribacterales</taxon>
        <taxon>Geovibrionaceae</taxon>
        <taxon>Seleniivibrio</taxon>
    </lineage>
</organism>
<evidence type="ECO:0000313" key="1">
    <source>
        <dbReference type="EMBL" id="TCK58192.1"/>
    </source>
</evidence>
<reference evidence="1 2" key="1">
    <citation type="submission" date="2019-03" db="EMBL/GenBank/DDBJ databases">
        <title>Genomic Encyclopedia of Type Strains, Phase IV (KMG-IV): sequencing the most valuable type-strain genomes for metagenomic binning, comparative biology and taxonomic classification.</title>
        <authorList>
            <person name="Goeker M."/>
        </authorList>
    </citation>
    <scope>NUCLEOTIDE SEQUENCE [LARGE SCALE GENOMIC DNA]</scope>
    <source>
        <strain evidence="1 2">DSM 24984</strain>
    </source>
</reference>
<dbReference type="RefSeq" id="WP_132874671.1">
    <property type="nucleotide sequence ID" value="NZ_SMGG01000008.1"/>
</dbReference>
<dbReference type="EMBL" id="SMGG01000008">
    <property type="protein sequence ID" value="TCK58192.1"/>
    <property type="molecule type" value="Genomic_DNA"/>
</dbReference>
<dbReference type="AlphaFoldDB" id="A0A4R1K2H2"/>
<accession>A0A4R1K2H2</accession>
<dbReference type="Proteomes" id="UP000294614">
    <property type="component" value="Unassembled WGS sequence"/>
</dbReference>
<evidence type="ECO:0000313" key="2">
    <source>
        <dbReference type="Proteomes" id="UP000294614"/>
    </source>
</evidence>
<gene>
    <name evidence="1" type="ORF">C8D98_2707</name>
</gene>
<proteinExistence type="predicted"/>